<evidence type="ECO:0000256" key="1">
    <source>
        <dbReference type="SAM" id="MobiDB-lite"/>
    </source>
</evidence>
<dbReference type="KEGG" id="vg:36843443"/>
<name>A0A2U7U8B0_9VIRU</name>
<organism evidence="2">
    <name type="scientific">Pandoravirus quercus</name>
    <dbReference type="NCBI Taxonomy" id="2107709"/>
    <lineage>
        <taxon>Viruses</taxon>
        <taxon>Pandoravirus</taxon>
    </lineage>
</organism>
<protein>
    <recommendedName>
        <fullName evidence="3">DUF5848 domain-containing protein</fullName>
    </recommendedName>
</protein>
<dbReference type="GeneID" id="36843443"/>
<dbReference type="EMBL" id="MG011689">
    <property type="protein sequence ID" value="AVK74660.1"/>
    <property type="molecule type" value="Genomic_DNA"/>
</dbReference>
<accession>A0A2U7U8B0</accession>
<evidence type="ECO:0000313" key="2">
    <source>
        <dbReference type="EMBL" id="AVK74660.1"/>
    </source>
</evidence>
<feature type="compositionally biased region" description="Low complexity" evidence="1">
    <location>
        <begin position="10"/>
        <end position="27"/>
    </location>
</feature>
<gene>
    <name evidence="2" type="ORF">pqer_cds_238</name>
</gene>
<evidence type="ECO:0008006" key="3">
    <source>
        <dbReference type="Google" id="ProtNLM"/>
    </source>
</evidence>
<dbReference type="RefSeq" id="YP_009482929.1">
    <property type="nucleotide sequence ID" value="NC_037667.1"/>
</dbReference>
<sequence>MRRSNRARSTRPAVARRPARTAVGGPPQMSPTWDNVRQWAADNGLGSPDAFLWWLYATASRAQDPSLDPRAAALLRTLQQYSLASAAGQPLPDAGLLPALYGPLVRALSDPVVGSSNVPGIDDPVWTRPLMDPLAEGGRLWPPSPATTLVRMNEVAHQAFGYAPINSDAMLLDLVDRGLLQHPKRATKELVRRVQSFERDIADILRGAGGLRADPAAPRLASDVDIAEARRRWPSVTPFVFEGPYLFVVAPGHMQDPLGQWTAADGPMHVAMIVQDGARLGRLVMSDATGDVIDASGVLQQYSTGPHRLPGASWLAEASGGDPSLLVDLVAPFVRAVREQQPDAVGMTLLHPFAPTASWTRGQGIDTPLAARAFEPAEVLGALLAERRATAAKAITEATASAGGLANMAARAYRGSIATANAPEEVRRLIAAQAMARACRLGATPQERARIGDAVRVLGLPDTLQRQDLSTVCDASANAVRRLYGRL</sequence>
<proteinExistence type="predicted"/>
<dbReference type="Proteomes" id="UP000248852">
    <property type="component" value="Segment"/>
</dbReference>
<reference evidence="2" key="1">
    <citation type="journal article" date="2018" name="Nat. Commun.">
        <title>Diversity and evolution of the emerging Pandoraviridae family.</title>
        <authorList>
            <person name="Legendre M."/>
            <person name="Fabre E."/>
            <person name="Poirot O."/>
            <person name="Jeudy S."/>
            <person name="Lartigue A."/>
            <person name="Alempic J.M."/>
            <person name="Beucher L."/>
            <person name="Philippe N."/>
            <person name="Bertaux L."/>
            <person name="Christo-Foroux E."/>
            <person name="Labadie K."/>
            <person name="Coute Y."/>
            <person name="Abergel C."/>
            <person name="Claverie J.M."/>
        </authorList>
    </citation>
    <scope>NUCLEOTIDE SEQUENCE [LARGE SCALE GENOMIC DNA]</scope>
    <source>
        <strain evidence="2">Quercus</strain>
    </source>
</reference>
<feature type="region of interest" description="Disordered" evidence="1">
    <location>
        <begin position="1"/>
        <end position="33"/>
    </location>
</feature>